<dbReference type="STRING" id="121719.APZ00_23395"/>
<evidence type="ECO:0000256" key="9">
    <source>
        <dbReference type="RuleBase" id="RU363032"/>
    </source>
</evidence>
<name>A0A0L0J718_9HYPH</name>
<keyword evidence="6 9" id="KW-0812">Transmembrane</keyword>
<feature type="transmembrane region" description="Helical" evidence="9">
    <location>
        <begin position="202"/>
        <end position="223"/>
    </location>
</feature>
<evidence type="ECO:0000256" key="6">
    <source>
        <dbReference type="ARBA" id="ARBA00022692"/>
    </source>
</evidence>
<dbReference type="GO" id="GO:0022857">
    <property type="term" value="F:transmembrane transporter activity"/>
    <property type="evidence" value="ECO:0007669"/>
    <property type="project" value="InterPro"/>
</dbReference>
<organism evidence="10 11">
    <name type="scientific">Pannonibacter phragmitetus</name>
    <dbReference type="NCBI Taxonomy" id="121719"/>
    <lineage>
        <taxon>Bacteria</taxon>
        <taxon>Pseudomonadati</taxon>
        <taxon>Pseudomonadota</taxon>
        <taxon>Alphaproteobacteria</taxon>
        <taxon>Hyphomicrobiales</taxon>
        <taxon>Stappiaceae</taxon>
        <taxon>Pannonibacter</taxon>
    </lineage>
</organism>
<dbReference type="CDD" id="cd06261">
    <property type="entry name" value="TM_PBP2"/>
    <property type="match status" value="1"/>
</dbReference>
<dbReference type="InterPro" id="IPR051613">
    <property type="entry name" value="ABC_transp_permease_HisMQ"/>
</dbReference>
<dbReference type="SUPFAM" id="SSF161098">
    <property type="entry name" value="MetI-like"/>
    <property type="match status" value="1"/>
</dbReference>
<dbReference type="GO" id="GO:0043190">
    <property type="term" value="C:ATP-binding cassette (ABC) transporter complex"/>
    <property type="evidence" value="ECO:0007669"/>
    <property type="project" value="InterPro"/>
</dbReference>
<dbReference type="PROSITE" id="PS50928">
    <property type="entry name" value="ABC_TM1"/>
    <property type="match status" value="1"/>
</dbReference>
<evidence type="ECO:0000256" key="3">
    <source>
        <dbReference type="ARBA" id="ARBA00022448"/>
    </source>
</evidence>
<dbReference type="eggNOG" id="COG4215">
    <property type="taxonomic scope" value="Bacteria"/>
</dbReference>
<sequence>MDKYLELLAFGPTGWGDELLGGLFITVSLALSTLPFGLVLGFIIALGKKSPEPSLQLASTIYTTIFRGLPELLTLFLVYFGFQIAIKTLSERMGYGISIEVNSFLAGMIALALVFSAYSSEVFHSAFLGIPQGQYEGGKALGLSRFQTFRLVVMPQLIRLALPGLTNLWLILLKETSLVSAVGLVDVMRQTGIAARNTKEAFFFYSLACLIYLMLAILSSLVLRRTEGWAKRAEMAR</sequence>
<gene>
    <name evidence="10" type="ORF">APZ00_23395</name>
</gene>
<dbReference type="EMBL" id="CP013068">
    <property type="protein sequence ID" value="ALV29623.1"/>
    <property type="molecule type" value="Genomic_DNA"/>
</dbReference>
<evidence type="ECO:0000256" key="7">
    <source>
        <dbReference type="ARBA" id="ARBA00022989"/>
    </source>
</evidence>
<dbReference type="PATRIC" id="fig|121719.5.peg.278"/>
<evidence type="ECO:0000256" key="5">
    <source>
        <dbReference type="ARBA" id="ARBA00022519"/>
    </source>
</evidence>
<feature type="transmembrane region" description="Helical" evidence="9">
    <location>
        <begin position="106"/>
        <end position="130"/>
    </location>
</feature>
<dbReference type="Proteomes" id="UP000064921">
    <property type="component" value="Chromosome"/>
</dbReference>
<comment type="subcellular location">
    <subcellularLocation>
        <location evidence="1">Cell inner membrane</location>
        <topology evidence="1">Multi-pass membrane protein</topology>
    </subcellularLocation>
    <subcellularLocation>
        <location evidence="9">Cell membrane</location>
        <topology evidence="9">Multi-pass membrane protein</topology>
    </subcellularLocation>
</comment>
<keyword evidence="8 9" id="KW-0472">Membrane</keyword>
<evidence type="ECO:0000313" key="11">
    <source>
        <dbReference type="Proteomes" id="UP000064921"/>
    </source>
</evidence>
<dbReference type="InterPro" id="IPR010065">
    <property type="entry name" value="AA_ABC_transptr_permease_3TM"/>
</dbReference>
<evidence type="ECO:0000313" key="10">
    <source>
        <dbReference type="EMBL" id="ALV29623.1"/>
    </source>
</evidence>
<keyword evidence="11" id="KW-1185">Reference proteome</keyword>
<dbReference type="PANTHER" id="PTHR30133">
    <property type="entry name" value="CATIONIC AMINO ACID TRANSPORTER, MEMBRANE COMPONENT"/>
    <property type="match status" value="1"/>
</dbReference>
<dbReference type="PANTHER" id="PTHR30133:SF2">
    <property type="entry name" value="ARGININE ABC TRANSPORTER PERMEASE PROTEIN ARTQ"/>
    <property type="match status" value="1"/>
</dbReference>
<dbReference type="NCBIfam" id="TIGR01726">
    <property type="entry name" value="HEQRo_perm_3TM"/>
    <property type="match status" value="1"/>
</dbReference>
<dbReference type="Gene3D" id="1.10.3720.10">
    <property type="entry name" value="MetI-like"/>
    <property type="match status" value="1"/>
</dbReference>
<feature type="transmembrane region" description="Helical" evidence="9">
    <location>
        <begin position="68"/>
        <end position="86"/>
    </location>
</feature>
<evidence type="ECO:0000256" key="1">
    <source>
        <dbReference type="ARBA" id="ARBA00004429"/>
    </source>
</evidence>
<keyword evidence="7 9" id="KW-1133">Transmembrane helix</keyword>
<feature type="transmembrane region" description="Helical" evidence="9">
    <location>
        <begin position="151"/>
        <end position="172"/>
    </location>
</feature>
<dbReference type="Pfam" id="PF00528">
    <property type="entry name" value="BPD_transp_1"/>
    <property type="match status" value="1"/>
</dbReference>
<dbReference type="KEGG" id="pphr:APZ00_23395"/>
<accession>A0A0L0J718</accession>
<feature type="transmembrane region" description="Helical" evidence="9">
    <location>
        <begin position="20"/>
        <end position="47"/>
    </location>
</feature>
<dbReference type="RefSeq" id="WP_050471079.1">
    <property type="nucleotide sequence ID" value="NZ_CM011124.1"/>
</dbReference>
<keyword evidence="4" id="KW-1003">Cell membrane</keyword>
<dbReference type="InterPro" id="IPR035906">
    <property type="entry name" value="MetI-like_sf"/>
</dbReference>
<dbReference type="InterPro" id="IPR000515">
    <property type="entry name" value="MetI-like"/>
</dbReference>
<keyword evidence="5" id="KW-0997">Cell inner membrane</keyword>
<keyword evidence="3 9" id="KW-0813">Transport</keyword>
<comment type="similarity">
    <text evidence="2">Belongs to the binding-protein-dependent transport system permease family. HisMQ subfamily.</text>
</comment>
<evidence type="ECO:0000256" key="2">
    <source>
        <dbReference type="ARBA" id="ARBA00010072"/>
    </source>
</evidence>
<reference evidence="10 11" key="1">
    <citation type="submission" date="2015-10" db="EMBL/GenBank/DDBJ databases">
        <title>The world's first case of liver abscess caused by Pannonibacter phragmitetus.</title>
        <authorList>
            <person name="Ming D."/>
            <person name="Wang M."/>
            <person name="Zhou Y."/>
            <person name="Jiang T."/>
            <person name="Hu S."/>
        </authorList>
    </citation>
    <scope>NUCLEOTIDE SEQUENCE [LARGE SCALE GENOMIC DNA]</scope>
    <source>
        <strain evidence="10 11">31801</strain>
    </source>
</reference>
<proteinExistence type="inferred from homology"/>
<dbReference type="AlphaFoldDB" id="A0A0L0J718"/>
<protein>
    <submittedName>
        <fullName evidence="10">ABC transporter permease</fullName>
    </submittedName>
</protein>
<evidence type="ECO:0000256" key="8">
    <source>
        <dbReference type="ARBA" id="ARBA00023136"/>
    </source>
</evidence>
<evidence type="ECO:0000256" key="4">
    <source>
        <dbReference type="ARBA" id="ARBA00022475"/>
    </source>
</evidence>